<reference evidence="1 2" key="1">
    <citation type="submission" date="2014-04" db="EMBL/GenBank/DDBJ databases">
        <authorList>
            <consortium name="DOE Joint Genome Institute"/>
            <person name="Kuo A."/>
            <person name="Kohler A."/>
            <person name="Jargeat P."/>
            <person name="Nagy L.G."/>
            <person name="Floudas D."/>
            <person name="Copeland A."/>
            <person name="Barry K.W."/>
            <person name="Cichocki N."/>
            <person name="Veneault-Fourrey C."/>
            <person name="LaButti K."/>
            <person name="Lindquist E.A."/>
            <person name="Lipzen A."/>
            <person name="Lundell T."/>
            <person name="Morin E."/>
            <person name="Murat C."/>
            <person name="Sun H."/>
            <person name="Tunlid A."/>
            <person name="Henrissat B."/>
            <person name="Grigoriev I.V."/>
            <person name="Hibbett D.S."/>
            <person name="Martin F."/>
            <person name="Nordberg H.P."/>
            <person name="Cantor M.N."/>
            <person name="Hua S.X."/>
        </authorList>
    </citation>
    <scope>NUCLEOTIDE SEQUENCE [LARGE SCALE GENOMIC DNA]</scope>
    <source>
        <strain evidence="1 2">Ve08.2h10</strain>
    </source>
</reference>
<organism evidence="1 2">
    <name type="scientific">Paxillus rubicundulus Ve08.2h10</name>
    <dbReference type="NCBI Taxonomy" id="930991"/>
    <lineage>
        <taxon>Eukaryota</taxon>
        <taxon>Fungi</taxon>
        <taxon>Dikarya</taxon>
        <taxon>Basidiomycota</taxon>
        <taxon>Agaricomycotina</taxon>
        <taxon>Agaricomycetes</taxon>
        <taxon>Agaricomycetidae</taxon>
        <taxon>Boletales</taxon>
        <taxon>Paxilineae</taxon>
        <taxon>Paxillaceae</taxon>
        <taxon>Paxillus</taxon>
    </lineage>
</organism>
<accession>A0A0D0CWB7</accession>
<dbReference type="Gene3D" id="1.10.20.10">
    <property type="entry name" value="Histone, subunit A"/>
    <property type="match status" value="1"/>
</dbReference>
<dbReference type="HOGENOM" id="CLU_3093043_0_0_1"/>
<reference evidence="2" key="2">
    <citation type="submission" date="2015-01" db="EMBL/GenBank/DDBJ databases">
        <title>Evolutionary Origins and Diversification of the Mycorrhizal Mutualists.</title>
        <authorList>
            <consortium name="DOE Joint Genome Institute"/>
            <consortium name="Mycorrhizal Genomics Consortium"/>
            <person name="Kohler A."/>
            <person name="Kuo A."/>
            <person name="Nagy L.G."/>
            <person name="Floudas D."/>
            <person name="Copeland A."/>
            <person name="Barry K.W."/>
            <person name="Cichocki N."/>
            <person name="Veneault-Fourrey C."/>
            <person name="LaButti K."/>
            <person name="Lindquist E.A."/>
            <person name="Lipzen A."/>
            <person name="Lundell T."/>
            <person name="Morin E."/>
            <person name="Murat C."/>
            <person name="Riley R."/>
            <person name="Ohm R."/>
            <person name="Sun H."/>
            <person name="Tunlid A."/>
            <person name="Henrissat B."/>
            <person name="Grigoriev I.V."/>
            <person name="Hibbett D.S."/>
            <person name="Martin F."/>
        </authorList>
    </citation>
    <scope>NUCLEOTIDE SEQUENCE [LARGE SCALE GENOMIC DNA]</scope>
    <source>
        <strain evidence="2">Ve08.2h10</strain>
    </source>
</reference>
<evidence type="ECO:0000313" key="1">
    <source>
        <dbReference type="EMBL" id="KIK79813.1"/>
    </source>
</evidence>
<protein>
    <recommendedName>
        <fullName evidence="3">Transcription factor CBF/NF-Y/archaeal histone domain-containing protein</fullName>
    </recommendedName>
</protein>
<feature type="non-terminal residue" evidence="1">
    <location>
        <position position="1"/>
    </location>
</feature>
<dbReference type="EMBL" id="KN826177">
    <property type="protein sequence ID" value="KIK79813.1"/>
    <property type="molecule type" value="Genomic_DNA"/>
</dbReference>
<gene>
    <name evidence="1" type="ORF">PAXRUDRAFT_160267</name>
</gene>
<dbReference type="OrthoDB" id="1272441at2759"/>
<dbReference type="AlphaFoldDB" id="A0A0D0CWB7"/>
<dbReference type="GO" id="GO:0046982">
    <property type="term" value="F:protein heterodimerization activity"/>
    <property type="evidence" value="ECO:0007669"/>
    <property type="project" value="InterPro"/>
</dbReference>
<sequence>VSASNITPRTFIILESNKRRKLSIADIAEALAMSNRFDFLSTSCQGMADRSQ</sequence>
<dbReference type="Proteomes" id="UP000054538">
    <property type="component" value="Unassembled WGS sequence"/>
</dbReference>
<dbReference type="InParanoid" id="A0A0D0CWB7"/>
<name>A0A0D0CWB7_9AGAM</name>
<dbReference type="InterPro" id="IPR009072">
    <property type="entry name" value="Histone-fold"/>
</dbReference>
<proteinExistence type="predicted"/>
<evidence type="ECO:0008006" key="3">
    <source>
        <dbReference type="Google" id="ProtNLM"/>
    </source>
</evidence>
<keyword evidence="2" id="KW-1185">Reference proteome</keyword>
<evidence type="ECO:0000313" key="2">
    <source>
        <dbReference type="Proteomes" id="UP000054538"/>
    </source>
</evidence>